<evidence type="ECO:0000313" key="3">
    <source>
        <dbReference type="Proteomes" id="UP000316545"/>
    </source>
</evidence>
<sequence>MTAMAKVEQQAQMWGEACLPLAALLYLMLLGMLYGGAPV</sequence>
<name>A0A560F595_9PROT</name>
<reference evidence="2 3" key="1">
    <citation type="submission" date="2019-06" db="EMBL/GenBank/DDBJ databases">
        <title>Genomic Encyclopedia of Type Strains, Phase IV (KMG-V): Genome sequencing to study the core and pangenomes of soil and plant-associated prokaryotes.</title>
        <authorList>
            <person name="Whitman W."/>
        </authorList>
    </citation>
    <scope>NUCLEOTIDE SEQUENCE [LARGE SCALE GENOMIC DNA]</scope>
    <source>
        <strain evidence="2 3">BR 11865</strain>
    </source>
</reference>
<dbReference type="AlphaFoldDB" id="A0A560F595"/>
<organism evidence="2 3">
    <name type="scientific">Nitrospirillum amazonense</name>
    <dbReference type="NCBI Taxonomy" id="28077"/>
    <lineage>
        <taxon>Bacteria</taxon>
        <taxon>Pseudomonadati</taxon>
        <taxon>Pseudomonadota</taxon>
        <taxon>Alphaproteobacteria</taxon>
        <taxon>Rhodospirillales</taxon>
        <taxon>Azospirillaceae</taxon>
        <taxon>Nitrospirillum</taxon>
    </lineage>
</organism>
<protein>
    <submittedName>
        <fullName evidence="2">Uncharacterized protein</fullName>
    </submittedName>
</protein>
<keyword evidence="1" id="KW-0472">Membrane</keyword>
<keyword evidence="1" id="KW-0812">Transmembrane</keyword>
<comment type="caution">
    <text evidence="2">The sequence shown here is derived from an EMBL/GenBank/DDBJ whole genome shotgun (WGS) entry which is preliminary data.</text>
</comment>
<keyword evidence="3" id="KW-1185">Reference proteome</keyword>
<evidence type="ECO:0000313" key="2">
    <source>
        <dbReference type="EMBL" id="TWB16790.1"/>
    </source>
</evidence>
<gene>
    <name evidence="2" type="ORF">FBZ88_12819</name>
</gene>
<evidence type="ECO:0000256" key="1">
    <source>
        <dbReference type="SAM" id="Phobius"/>
    </source>
</evidence>
<accession>A0A560F595</accession>
<dbReference type="Proteomes" id="UP000316545">
    <property type="component" value="Unassembled WGS sequence"/>
</dbReference>
<keyword evidence="1" id="KW-1133">Transmembrane helix</keyword>
<feature type="transmembrane region" description="Helical" evidence="1">
    <location>
        <begin position="12"/>
        <end position="34"/>
    </location>
</feature>
<proteinExistence type="predicted"/>
<dbReference type="EMBL" id="VITO01000028">
    <property type="protein sequence ID" value="TWB16790.1"/>
    <property type="molecule type" value="Genomic_DNA"/>
</dbReference>